<proteinExistence type="inferred from homology"/>
<dbReference type="Gene3D" id="3.40.800.20">
    <property type="entry name" value="Histone deacetylase domain"/>
    <property type="match status" value="1"/>
</dbReference>
<protein>
    <submittedName>
        <fullName evidence="3">Class II histone deacetylase</fullName>
    </submittedName>
</protein>
<dbReference type="SUPFAM" id="SSF52768">
    <property type="entry name" value="Arginase/deacetylase"/>
    <property type="match status" value="1"/>
</dbReference>
<dbReference type="InterPro" id="IPR000286">
    <property type="entry name" value="HDACs"/>
</dbReference>
<dbReference type="InterPro" id="IPR023801">
    <property type="entry name" value="His_deacetylse_dom"/>
</dbReference>
<dbReference type="InterPro" id="IPR037138">
    <property type="entry name" value="His_deacetylse_dom_sf"/>
</dbReference>
<gene>
    <name evidence="3" type="ORF">OKW52_05265</name>
</gene>
<dbReference type="Pfam" id="PF00850">
    <property type="entry name" value="Hist_deacetyl"/>
    <property type="match status" value="1"/>
</dbReference>
<dbReference type="Proteomes" id="UP001208938">
    <property type="component" value="Unassembled WGS sequence"/>
</dbReference>
<dbReference type="EMBL" id="JAPDFL010000001">
    <property type="protein sequence ID" value="MCW1931685.1"/>
    <property type="molecule type" value="Genomic_DNA"/>
</dbReference>
<keyword evidence="4" id="KW-1185">Reference proteome</keyword>
<dbReference type="PANTHER" id="PTHR10625">
    <property type="entry name" value="HISTONE DEACETYLASE HDAC1-RELATED"/>
    <property type="match status" value="1"/>
</dbReference>
<dbReference type="PRINTS" id="PR01270">
    <property type="entry name" value="HDASUPER"/>
</dbReference>
<comment type="similarity">
    <text evidence="1">Belongs to the histone deacetylase family.</text>
</comment>
<feature type="domain" description="Histone deacetylase" evidence="2">
    <location>
        <begin position="37"/>
        <end position="325"/>
    </location>
</feature>
<evidence type="ECO:0000313" key="4">
    <source>
        <dbReference type="Proteomes" id="UP001208938"/>
    </source>
</evidence>
<dbReference type="PANTHER" id="PTHR10625:SF10">
    <property type="entry name" value="HISTONE DEACETYLASE HDAC1"/>
    <property type="match status" value="1"/>
</dbReference>
<dbReference type="InterPro" id="IPR023696">
    <property type="entry name" value="Ureohydrolase_dom_sf"/>
</dbReference>
<organism evidence="3 4">
    <name type="scientific">Pararhodobacter zhoushanensis</name>
    <dbReference type="NCBI Taxonomy" id="2479545"/>
    <lineage>
        <taxon>Bacteria</taxon>
        <taxon>Pseudomonadati</taxon>
        <taxon>Pseudomonadota</taxon>
        <taxon>Alphaproteobacteria</taxon>
        <taxon>Rhodobacterales</taxon>
        <taxon>Paracoccaceae</taxon>
        <taxon>Pararhodobacter</taxon>
    </lineage>
</organism>
<sequence>MTTGFYFDELCLWHQQGAHAMILPVGGWVQPSAAAGHPESPDTKRRLKALMDVSGLTAKLDVRSATPATRADMDRVHSADYLDRLKATSDAGGGMAGPEAPFGAGSYEIAALSAGLVKQAVLDVLAGVHDRAYALSRPPGHHCMPDHGMGFCLLANIPLALEAARAQHGALRVAVVDWDVHHGNGTEAAYISRDDTLTVSIHQYHCYPAFSGKADTRGTGAGEGYNLNIELMAGMGHQTYLDSFDLIVEPALRAYQPDLIVIACGYDANGFDPMARMQAHSDTFREMTRRAMALADDLCGGKLVVVHEGGYAEAIVPFCGLAVIEQLSGHRTEVQDPTLPMIEATQPDADAIAYQRDRLAAQARTLGLG</sequence>
<evidence type="ECO:0000259" key="2">
    <source>
        <dbReference type="Pfam" id="PF00850"/>
    </source>
</evidence>
<name>A0ABT3GVY2_9RHOB</name>
<evidence type="ECO:0000313" key="3">
    <source>
        <dbReference type="EMBL" id="MCW1931685.1"/>
    </source>
</evidence>
<evidence type="ECO:0000256" key="1">
    <source>
        <dbReference type="ARBA" id="ARBA00005947"/>
    </source>
</evidence>
<dbReference type="RefSeq" id="WP_264504778.1">
    <property type="nucleotide sequence ID" value="NZ_JAPDFL010000001.1"/>
</dbReference>
<comment type="caution">
    <text evidence="3">The sequence shown here is derived from an EMBL/GenBank/DDBJ whole genome shotgun (WGS) entry which is preliminary data.</text>
</comment>
<dbReference type="CDD" id="cd09996">
    <property type="entry name" value="HDAC_classII_1"/>
    <property type="match status" value="1"/>
</dbReference>
<accession>A0ABT3GVY2</accession>
<reference evidence="3 4" key="1">
    <citation type="submission" date="2022-10" db="EMBL/GenBank/DDBJ databases">
        <title>Pararhodobacter sp. nov., isolated from marine algae.</title>
        <authorList>
            <person name="Choi B.J."/>
            <person name="Kim J.M."/>
            <person name="Lee J.K."/>
            <person name="Choi D.G."/>
            <person name="Jeon C.O."/>
        </authorList>
    </citation>
    <scope>NUCLEOTIDE SEQUENCE [LARGE SCALE GENOMIC DNA]</scope>
    <source>
        <strain evidence="3 4">ZQ420</strain>
    </source>
</reference>